<keyword evidence="2" id="KW-1185">Reference proteome</keyword>
<reference evidence="1" key="1">
    <citation type="submission" date="2020-01" db="EMBL/GenBank/DDBJ databases">
        <authorList>
            <person name="Mishra B."/>
        </authorList>
    </citation>
    <scope>NUCLEOTIDE SEQUENCE [LARGE SCALE GENOMIC DNA]</scope>
</reference>
<sequence length="138" mass="15232">MAKILADYESISGQKVNLQKSSIIFGMRIGHQRKRVIQGILGIDKVGGGGKYLGLPEQFGRSKSEAFKGVVSRVKENIGGWYNKFLSTAGKEVLSKSIAQSKPVCSMSCFLFPKQVCEEINSALSEFWWGKNDNVIEP</sequence>
<dbReference type="Proteomes" id="UP000467841">
    <property type="component" value="Unassembled WGS sequence"/>
</dbReference>
<gene>
    <name evidence="1" type="ORF">MERR_LOCUS5118</name>
</gene>
<dbReference type="AlphaFoldDB" id="A0A6D2HXD0"/>
<dbReference type="OrthoDB" id="1938246at2759"/>
<proteinExistence type="predicted"/>
<name>A0A6D2HXD0_9BRAS</name>
<comment type="caution">
    <text evidence="1">The sequence shown here is derived from an EMBL/GenBank/DDBJ whole genome shotgun (WGS) entry which is preliminary data.</text>
</comment>
<organism evidence="1 2">
    <name type="scientific">Microthlaspi erraticum</name>
    <dbReference type="NCBI Taxonomy" id="1685480"/>
    <lineage>
        <taxon>Eukaryota</taxon>
        <taxon>Viridiplantae</taxon>
        <taxon>Streptophyta</taxon>
        <taxon>Embryophyta</taxon>
        <taxon>Tracheophyta</taxon>
        <taxon>Spermatophyta</taxon>
        <taxon>Magnoliopsida</taxon>
        <taxon>eudicotyledons</taxon>
        <taxon>Gunneridae</taxon>
        <taxon>Pentapetalae</taxon>
        <taxon>rosids</taxon>
        <taxon>malvids</taxon>
        <taxon>Brassicales</taxon>
        <taxon>Brassicaceae</taxon>
        <taxon>Coluteocarpeae</taxon>
        <taxon>Microthlaspi</taxon>
    </lineage>
</organism>
<dbReference type="PANTHER" id="PTHR33116">
    <property type="entry name" value="REVERSE TRANSCRIPTASE ZINC-BINDING DOMAIN-CONTAINING PROTEIN-RELATED-RELATED"/>
    <property type="match status" value="1"/>
</dbReference>
<accession>A0A6D2HXD0</accession>
<evidence type="ECO:0000313" key="1">
    <source>
        <dbReference type="EMBL" id="CAA7017883.1"/>
    </source>
</evidence>
<dbReference type="EMBL" id="CACVBM020000333">
    <property type="protein sequence ID" value="CAA7017883.1"/>
    <property type="molecule type" value="Genomic_DNA"/>
</dbReference>
<dbReference type="PANTHER" id="PTHR33116:SF86">
    <property type="entry name" value="REVERSE TRANSCRIPTASE DOMAIN-CONTAINING PROTEIN"/>
    <property type="match status" value="1"/>
</dbReference>
<evidence type="ECO:0008006" key="3">
    <source>
        <dbReference type="Google" id="ProtNLM"/>
    </source>
</evidence>
<evidence type="ECO:0000313" key="2">
    <source>
        <dbReference type="Proteomes" id="UP000467841"/>
    </source>
</evidence>
<protein>
    <recommendedName>
        <fullName evidence="3">Reverse transcriptase domain-containing protein</fullName>
    </recommendedName>
</protein>